<evidence type="ECO:0000256" key="1">
    <source>
        <dbReference type="ARBA" id="ARBA00007521"/>
    </source>
</evidence>
<dbReference type="GO" id="GO:0016075">
    <property type="term" value="P:rRNA catabolic process"/>
    <property type="evidence" value="ECO:0007669"/>
    <property type="project" value="TreeGrafter"/>
</dbReference>
<dbReference type="Gene3D" id="2.30.30.110">
    <property type="match status" value="1"/>
</dbReference>
<organism evidence="4 5">
    <name type="scientific">Actinokineospora terrae</name>
    <dbReference type="NCBI Taxonomy" id="155974"/>
    <lineage>
        <taxon>Bacteria</taxon>
        <taxon>Bacillati</taxon>
        <taxon>Actinomycetota</taxon>
        <taxon>Actinomycetes</taxon>
        <taxon>Pseudonocardiales</taxon>
        <taxon>Pseudonocardiaceae</taxon>
        <taxon>Actinokineospora</taxon>
    </lineage>
</organism>
<dbReference type="SUPFAM" id="SSF50118">
    <property type="entry name" value="Cell growth inhibitor/plasmid maintenance toxic component"/>
    <property type="match status" value="1"/>
</dbReference>
<dbReference type="PANTHER" id="PTHR33988">
    <property type="entry name" value="ENDORIBONUCLEASE MAZF-RELATED"/>
    <property type="match status" value="1"/>
</dbReference>
<dbReference type="EC" id="3.1.-.-" evidence="3"/>
<evidence type="ECO:0000313" key="5">
    <source>
        <dbReference type="Proteomes" id="UP000199051"/>
    </source>
</evidence>
<dbReference type="STRING" id="155974.SAMN04487818_108157"/>
<dbReference type="InterPro" id="IPR003477">
    <property type="entry name" value="PemK-like"/>
</dbReference>
<dbReference type="RefSeq" id="WP_092780371.1">
    <property type="nucleotide sequence ID" value="NZ_FOGI01000008.1"/>
</dbReference>
<dbReference type="GO" id="GO:0016787">
    <property type="term" value="F:hydrolase activity"/>
    <property type="evidence" value="ECO:0007669"/>
    <property type="project" value="UniProtKB-KW"/>
</dbReference>
<proteinExistence type="inferred from homology"/>
<dbReference type="GO" id="GO:0006402">
    <property type="term" value="P:mRNA catabolic process"/>
    <property type="evidence" value="ECO:0007669"/>
    <property type="project" value="TreeGrafter"/>
</dbReference>
<evidence type="ECO:0000256" key="3">
    <source>
        <dbReference type="PIRNR" id="PIRNR033490"/>
    </source>
</evidence>
<evidence type="ECO:0000256" key="2">
    <source>
        <dbReference type="ARBA" id="ARBA00022649"/>
    </source>
</evidence>
<keyword evidence="2" id="KW-1277">Toxin-antitoxin system</keyword>
<comment type="similarity">
    <text evidence="1 3">Belongs to the PemK/MazF family.</text>
</comment>
<reference evidence="5" key="1">
    <citation type="submission" date="2016-10" db="EMBL/GenBank/DDBJ databases">
        <authorList>
            <person name="Varghese N."/>
            <person name="Submissions S."/>
        </authorList>
    </citation>
    <scope>NUCLEOTIDE SEQUENCE [LARGE SCALE GENOMIC DNA]</scope>
    <source>
        <strain evidence="5">DSM 44260</strain>
    </source>
</reference>
<gene>
    <name evidence="4" type="ORF">SAMN04487818_108157</name>
</gene>
<name>A0A1H9V885_9PSEU</name>
<dbReference type="AlphaFoldDB" id="A0A1H9V885"/>
<dbReference type="GO" id="GO:0004521">
    <property type="term" value="F:RNA endonuclease activity"/>
    <property type="evidence" value="ECO:0007669"/>
    <property type="project" value="TreeGrafter"/>
</dbReference>
<evidence type="ECO:0000313" key="4">
    <source>
        <dbReference type="EMBL" id="SES17996.1"/>
    </source>
</evidence>
<accession>A0A1H9V885</accession>
<dbReference type="EMBL" id="FOGI01000008">
    <property type="protein sequence ID" value="SES17996.1"/>
    <property type="molecule type" value="Genomic_DNA"/>
</dbReference>
<keyword evidence="3" id="KW-0255">Endonuclease</keyword>
<dbReference type="PIRSF" id="PIRSF033490">
    <property type="entry name" value="MazF"/>
    <property type="match status" value="1"/>
</dbReference>
<comment type="function">
    <text evidence="3">Toxic component of a type II toxin-antitoxin (TA) system.</text>
</comment>
<keyword evidence="3" id="KW-0378">Hydrolase</keyword>
<sequence>MRRGDIRLVDLDPGRGSEANKVRPAVIVSNDAANQAAQRAGRGVVTVVPITSNTARVFPFQVLLPAGDCGLVTDSKAQAEQVRSVATARIGRRLGRVPDRLLPSLDDALRVHLGL</sequence>
<dbReference type="Proteomes" id="UP000199051">
    <property type="component" value="Unassembled WGS sequence"/>
</dbReference>
<protein>
    <recommendedName>
        <fullName evidence="3">mRNA interferase</fullName>
        <ecNumber evidence="3">3.1.-.-</ecNumber>
    </recommendedName>
</protein>
<dbReference type="GO" id="GO:0003677">
    <property type="term" value="F:DNA binding"/>
    <property type="evidence" value="ECO:0007669"/>
    <property type="project" value="InterPro"/>
</dbReference>
<dbReference type="PANTHER" id="PTHR33988:SF1">
    <property type="entry name" value="ENDORIBONUCLEASE MAZF7-RELATED"/>
    <property type="match status" value="1"/>
</dbReference>
<dbReference type="Pfam" id="PF02452">
    <property type="entry name" value="PemK_toxin"/>
    <property type="match status" value="1"/>
</dbReference>
<keyword evidence="5" id="KW-1185">Reference proteome</keyword>
<dbReference type="InterPro" id="IPR011067">
    <property type="entry name" value="Plasmid_toxin/cell-grow_inhib"/>
</dbReference>
<keyword evidence="3" id="KW-0540">Nuclease</keyword>